<dbReference type="FunCoup" id="G0N0D7">
    <property type="interactions" value="1049"/>
</dbReference>
<dbReference type="InterPro" id="IPR053222">
    <property type="entry name" value="Zygotic_Embryogenesis-Asso"/>
</dbReference>
<reference evidence="3" key="1">
    <citation type="submission" date="2011-07" db="EMBL/GenBank/DDBJ databases">
        <authorList>
            <consortium name="Caenorhabditis brenneri Sequencing and Analysis Consortium"/>
            <person name="Wilson R.K."/>
        </authorList>
    </citation>
    <scope>NUCLEOTIDE SEQUENCE [LARGE SCALE GENOMIC DNA]</scope>
    <source>
        <strain evidence="3">PB2801</strain>
    </source>
</reference>
<sequence>MKAWLELLQNVFNFQKIDGILFSHRSSEFDIDDIREAFGNITNVSIENTGCLAFNQMILRNFFPIEQLTIMNENFRDLKNPPSLLMQNHATLYIRETNFPIYVTLNDLLLINSKVISVENPQMPKRLLNNFIKLWQKGSNPLMEYLSIDYFDGEENEEQIIMNGIKYEVNPRDRVKNFKSVGFKVLRSVHGGMDVYRKDGVKATVTYLKSHGLSVWYMYVWFDHCVAE</sequence>
<evidence type="ECO:0000313" key="3">
    <source>
        <dbReference type="Proteomes" id="UP000008068"/>
    </source>
</evidence>
<keyword evidence="3" id="KW-1185">Reference proteome</keyword>
<accession>G0N0D7</accession>
<dbReference type="Proteomes" id="UP000008068">
    <property type="component" value="Unassembled WGS sequence"/>
</dbReference>
<protein>
    <recommendedName>
        <fullName evidence="1">Sdz-33 F-box domain-containing protein</fullName>
    </recommendedName>
</protein>
<dbReference type="PANTHER" id="PTHR22899:SF0">
    <property type="entry name" value="F-BOX ASSOCIATED DOMAIN-CONTAINING PROTEIN-RELATED"/>
    <property type="match status" value="1"/>
</dbReference>
<dbReference type="InterPro" id="IPR012885">
    <property type="entry name" value="F-box_Sdz-33"/>
</dbReference>
<feature type="domain" description="Sdz-33 F-box" evidence="1">
    <location>
        <begin position="81"/>
        <end position="148"/>
    </location>
</feature>
<organism evidence="3">
    <name type="scientific">Caenorhabditis brenneri</name>
    <name type="common">Nematode worm</name>
    <dbReference type="NCBI Taxonomy" id="135651"/>
    <lineage>
        <taxon>Eukaryota</taxon>
        <taxon>Metazoa</taxon>
        <taxon>Ecdysozoa</taxon>
        <taxon>Nematoda</taxon>
        <taxon>Chromadorea</taxon>
        <taxon>Rhabditida</taxon>
        <taxon>Rhabditina</taxon>
        <taxon>Rhabditomorpha</taxon>
        <taxon>Rhabditoidea</taxon>
        <taxon>Rhabditidae</taxon>
        <taxon>Peloderinae</taxon>
        <taxon>Caenorhabditis</taxon>
    </lineage>
</organism>
<dbReference type="PANTHER" id="PTHR22899">
    <property type="entry name" value="CYCLIN-RELATED F-BOX FAMILY"/>
    <property type="match status" value="1"/>
</dbReference>
<dbReference type="OMA" id="LENFCIC"/>
<proteinExistence type="predicted"/>
<evidence type="ECO:0000259" key="1">
    <source>
        <dbReference type="Pfam" id="PF07735"/>
    </source>
</evidence>
<dbReference type="HOGENOM" id="CLU_028840_1_2_1"/>
<dbReference type="InParanoid" id="G0N0D7"/>
<dbReference type="AlphaFoldDB" id="G0N0D7"/>
<dbReference type="EMBL" id="GL379824">
    <property type="protein sequence ID" value="EGT48891.1"/>
    <property type="molecule type" value="Genomic_DNA"/>
</dbReference>
<evidence type="ECO:0000313" key="2">
    <source>
        <dbReference type="EMBL" id="EGT48891.1"/>
    </source>
</evidence>
<dbReference type="eggNOG" id="ENOG502RAXY">
    <property type="taxonomic scope" value="Eukaryota"/>
</dbReference>
<dbReference type="Pfam" id="PF07735">
    <property type="entry name" value="FBA_2"/>
    <property type="match status" value="1"/>
</dbReference>
<gene>
    <name evidence="2" type="ORF">CAEBREN_24310</name>
</gene>
<name>G0N0D7_CAEBE</name>